<proteinExistence type="predicted"/>
<organism evidence="1">
    <name type="scientific">Pseudogymnoascus destructans</name>
    <dbReference type="NCBI Taxonomy" id="655981"/>
    <lineage>
        <taxon>Eukaryota</taxon>
        <taxon>Fungi</taxon>
        <taxon>Dikarya</taxon>
        <taxon>Ascomycota</taxon>
        <taxon>Pezizomycotina</taxon>
        <taxon>Leotiomycetes</taxon>
        <taxon>Thelebolales</taxon>
        <taxon>Thelebolaceae</taxon>
        <taxon>Pseudogymnoascus</taxon>
    </lineage>
</organism>
<reference evidence="1" key="1">
    <citation type="submission" date="2016-03" db="EMBL/GenBank/DDBJ databases">
        <title>Updated assembly of Pseudogymnoascus destructans, the fungus causing white-nose syndrome of bats.</title>
        <authorList>
            <person name="Palmer J.M."/>
            <person name="Drees K.P."/>
            <person name="Foster J.T."/>
            <person name="Lindner D.L."/>
        </authorList>
    </citation>
    <scope>NUCLEOTIDE SEQUENCE [LARGE SCALE GENOMIC DNA]</scope>
    <source>
        <strain evidence="1">20631-21</strain>
    </source>
</reference>
<dbReference type="Proteomes" id="UP000077154">
    <property type="component" value="Unassembled WGS sequence"/>
</dbReference>
<name>A0A177AC81_9PEZI</name>
<dbReference type="AlphaFoldDB" id="A0A177AC81"/>
<dbReference type="RefSeq" id="XP_024324970.1">
    <property type="nucleotide sequence ID" value="XM_024467534.1"/>
</dbReference>
<gene>
    <name evidence="1" type="ORF">VC83_03896</name>
</gene>
<dbReference type="GeneID" id="36286969"/>
<accession>A0A177AC81</accession>
<evidence type="ECO:0000313" key="1">
    <source>
        <dbReference type="EMBL" id="OAF59687.1"/>
    </source>
</evidence>
<protein>
    <submittedName>
        <fullName evidence="1">Uncharacterized protein</fullName>
    </submittedName>
</protein>
<dbReference type="EMBL" id="KV441393">
    <property type="protein sequence ID" value="OAF59687.1"/>
    <property type="molecule type" value="Genomic_DNA"/>
</dbReference>
<sequence length="325" mass="36760">MLNSIIQGYLSHVLKRRTPFYLTMLTSNPSIYLPYPTPPIQDHQSLRPLLLPLPLLPLQHLPLPLRLLPHSLLPLRPLPRLIPLPTPHNPPHNLPRIHMLKHMLPNLLIHPHPLRCRVRIIRQRHKARWAVVHRVRRAPRHRRQVRRRGREGCPEHDCRYVPALQHAQPALIDIHDRVINPLPPINRLVIMHPRHHKRRSIIPPPPRPLKRSFLVIPALLAPARFLGLNNTAQELNVARGEEIKAPVDVDDALPGLRLEARAERAECSFFFGGIVFARAGGGGPEPDVCAGVEARGVGGVEAHARCHCFPLCFSLCFASGALFAL</sequence>